<dbReference type="InterPro" id="IPR013328">
    <property type="entry name" value="6PGD_dom2"/>
</dbReference>
<proteinExistence type="inferred from homology"/>
<reference evidence="6" key="1">
    <citation type="submission" date="2021-01" db="EMBL/GenBank/DDBJ databases">
        <authorList>
            <person name="Corre E."/>
            <person name="Pelletier E."/>
            <person name="Niang G."/>
            <person name="Scheremetjew M."/>
            <person name="Finn R."/>
            <person name="Kale V."/>
            <person name="Holt S."/>
            <person name="Cochrane G."/>
            <person name="Meng A."/>
            <person name="Brown T."/>
            <person name="Cohen L."/>
        </authorList>
    </citation>
    <scope>NUCLEOTIDE SEQUENCE</scope>
    <source>
        <strain evidence="6">CCMP325</strain>
    </source>
</reference>
<dbReference type="AlphaFoldDB" id="A0A7S0HVU6"/>
<dbReference type="InterPro" id="IPR013752">
    <property type="entry name" value="KPA_reductase"/>
</dbReference>
<dbReference type="Gene3D" id="1.10.1040.10">
    <property type="entry name" value="N-(1-d-carboxylethyl)-l-norvaline Dehydrogenase, domain 2"/>
    <property type="match status" value="1"/>
</dbReference>
<dbReference type="Pfam" id="PF08546">
    <property type="entry name" value="ApbA_C"/>
    <property type="match status" value="1"/>
</dbReference>
<dbReference type="InterPro" id="IPR051402">
    <property type="entry name" value="KPR-Related"/>
</dbReference>
<dbReference type="PANTHER" id="PTHR21708">
    <property type="entry name" value="PROBABLE 2-DEHYDROPANTOATE 2-REDUCTASE"/>
    <property type="match status" value="1"/>
</dbReference>
<gene>
    <name evidence="6" type="ORF">HPHI1048_LOCUS20206</name>
</gene>
<dbReference type="Pfam" id="PF02558">
    <property type="entry name" value="ApbA"/>
    <property type="match status" value="1"/>
</dbReference>
<dbReference type="GO" id="GO:0015940">
    <property type="term" value="P:pantothenate biosynthetic process"/>
    <property type="evidence" value="ECO:0007669"/>
    <property type="project" value="InterPro"/>
</dbReference>
<evidence type="ECO:0000256" key="3">
    <source>
        <dbReference type="ARBA" id="ARBA00023002"/>
    </source>
</evidence>
<accession>A0A7S0HVU6</accession>
<protein>
    <recommendedName>
        <fullName evidence="7">2-dehydropantoate 2-reductase</fullName>
    </recommendedName>
</protein>
<evidence type="ECO:0000256" key="1">
    <source>
        <dbReference type="ARBA" id="ARBA00007870"/>
    </source>
</evidence>
<dbReference type="InterPro" id="IPR003710">
    <property type="entry name" value="ApbA"/>
</dbReference>
<dbReference type="SUPFAM" id="SSF48179">
    <property type="entry name" value="6-phosphogluconate dehydrogenase C-terminal domain-like"/>
    <property type="match status" value="1"/>
</dbReference>
<feature type="domain" description="Ketopantoate reductase C-terminal" evidence="5">
    <location>
        <begin position="243"/>
        <end position="371"/>
    </location>
</feature>
<feature type="domain" description="Ketopantoate reductase N-terminal" evidence="4">
    <location>
        <begin position="67"/>
        <end position="214"/>
    </location>
</feature>
<dbReference type="NCBIfam" id="TIGR00745">
    <property type="entry name" value="apbA_panE"/>
    <property type="match status" value="1"/>
</dbReference>
<name>A0A7S0HVU6_9CRYP</name>
<dbReference type="GO" id="GO:0005737">
    <property type="term" value="C:cytoplasm"/>
    <property type="evidence" value="ECO:0007669"/>
    <property type="project" value="TreeGrafter"/>
</dbReference>
<dbReference type="PANTHER" id="PTHR21708:SF26">
    <property type="entry name" value="2-DEHYDROPANTOATE 2-REDUCTASE"/>
    <property type="match status" value="1"/>
</dbReference>
<keyword evidence="3" id="KW-0560">Oxidoreductase</keyword>
<evidence type="ECO:0000259" key="5">
    <source>
        <dbReference type="Pfam" id="PF08546"/>
    </source>
</evidence>
<dbReference type="FunFam" id="1.10.1040.10:FF:000017">
    <property type="entry name" value="2-dehydropantoate 2-reductase"/>
    <property type="match status" value="1"/>
</dbReference>
<dbReference type="GO" id="GO:0008677">
    <property type="term" value="F:2-dehydropantoate 2-reductase activity"/>
    <property type="evidence" value="ECO:0007669"/>
    <property type="project" value="InterPro"/>
</dbReference>
<dbReference type="InterPro" id="IPR013332">
    <property type="entry name" value="KPR_N"/>
</dbReference>
<dbReference type="InterPro" id="IPR008927">
    <property type="entry name" value="6-PGluconate_DH-like_C_sf"/>
</dbReference>
<evidence type="ECO:0000313" key="6">
    <source>
        <dbReference type="EMBL" id="CAD8501998.1"/>
    </source>
</evidence>
<dbReference type="Gene3D" id="3.40.50.720">
    <property type="entry name" value="NAD(P)-binding Rossmann-like Domain"/>
    <property type="match status" value="1"/>
</dbReference>
<evidence type="ECO:0000259" key="4">
    <source>
        <dbReference type="Pfam" id="PF02558"/>
    </source>
</evidence>
<dbReference type="EMBL" id="HBEO01029761">
    <property type="protein sequence ID" value="CAD8501998.1"/>
    <property type="molecule type" value="Transcribed_RNA"/>
</dbReference>
<comment type="similarity">
    <text evidence="1">Belongs to the ketopantoate reductase family.</text>
</comment>
<keyword evidence="2" id="KW-0521">NADP</keyword>
<dbReference type="InterPro" id="IPR036291">
    <property type="entry name" value="NAD(P)-bd_dom_sf"/>
</dbReference>
<dbReference type="SUPFAM" id="SSF51735">
    <property type="entry name" value="NAD(P)-binding Rossmann-fold domains"/>
    <property type="match status" value="1"/>
</dbReference>
<sequence>MVKVAFKMARGRIVELVLLIVIDLWTVNSFQLHNPLTRLGLDASKFRPNAARKQASSSIVMKHPAKVAVIGSGAVGLYYGGRLLEAGHDVTFLARRDLERLKKNGLRIKSVDGDIKFDRVKAVGDVSQIGEVDWILLSVKSYALEACKDLVKGCMGPNTRVLAVINGFGIESCLGSDFPHEKIFGGMAFTCINRESDGEVNHLKYGAITFGHYKDDKEELAKVVELFEGSKVQITTSECLLFSRWEKLCWNIPFNGIAVAMGGITTDIIVQDPDLRLLARNVMEDVVKVGNEDLKASNISPEYRLNEETIAAMFKRTDNMGPYRPSTMIDLVEGKQMEVEYMFGNPLERAKALQMSCGYMETVISMIKGIQRIRNL</sequence>
<evidence type="ECO:0008006" key="7">
    <source>
        <dbReference type="Google" id="ProtNLM"/>
    </source>
</evidence>
<organism evidence="6">
    <name type="scientific">Hanusia phi</name>
    <dbReference type="NCBI Taxonomy" id="3032"/>
    <lineage>
        <taxon>Eukaryota</taxon>
        <taxon>Cryptophyceae</taxon>
        <taxon>Pyrenomonadales</taxon>
        <taxon>Geminigeraceae</taxon>
        <taxon>Hanusia</taxon>
    </lineage>
</organism>
<evidence type="ECO:0000256" key="2">
    <source>
        <dbReference type="ARBA" id="ARBA00022857"/>
    </source>
</evidence>